<geneLocation type="plasmid" evidence="2 3">
    <name>unnamed1</name>
</geneLocation>
<dbReference type="InterPro" id="IPR000209">
    <property type="entry name" value="Peptidase_S8/S53_dom"/>
</dbReference>
<keyword evidence="3" id="KW-1185">Reference proteome</keyword>
<gene>
    <name evidence="2" type="ORF">DA075_35070</name>
</gene>
<name>A0A2R4WX43_9HYPH</name>
<sequence length="806" mass="88025">MTLRADPDGIAPERALVFEVVGSVGDFYSQVGRIQGLEFLLEDDAVIEPDDDFHVVQNNKGKEIRSEKPVGGRLYMAMPDMRALGEILRLWDLFRQGQAMPWGFAPWGTLFEMLNDLRAWGPQDRVLPETLEYWRERVAERPDDPVRFEVELWFHERAERRAQAIGSVEGQLTELGGQVVSSSLIEPIRYHGLLIDLPPDQVRELIEHPDVALARLDDIMYLRPQSLASIAEPEELGESAVPPQQAKPEGDAIAALLDGVPVANHQRLVDRLILDDPDDYSARTPAAKRSHGTSMASLIVHGDLQAGEQPVGRPLYVRPIMVYDAAADAETTPPDRLPLDVIYLAVRRLLEGDGGEPASAPTVVVINLSVGDLNRPYAGRISPWARLMDWLSFRYRVLFLISAGNVRRWLPVRDFATTADWAAATPEQREAAVIAALNSEKATRSLLSPAEGLNAIAVGAWHADEFASAPEAFHLKDPFPNGSMPNVSSGVGLGFRQTVKPDLLFDGGRELVRASEDEGHVWLTVDPGGNYAGQMSAAPDGGGTGRLDVQRRTVGSSNATALITRSAIRIYDSLVEAGYDIPRTHAAVLLKALLVHGATWGEAGSKLDEAFGPGGRDWQRHRDNISRFLGYGRPEIDRVLDCTAERVTLFAYGEIEQDAQDEFAIPLPPSIEGSTELRRLTMTMAWLTPINARHQQYRSATLELLPAGDKSYSLAVGRASAQPTHIAINRGTLSHCMFEGESAVAFLDGGMLKLRVACRAQAGALDDRVPYAVAISLETEVGSGIAIYDEVRAAVQPAVRATAGAA</sequence>
<proteinExistence type="predicted"/>
<dbReference type="Pfam" id="PF00082">
    <property type="entry name" value="Peptidase_S8"/>
    <property type="match status" value="1"/>
</dbReference>
<dbReference type="GO" id="GO:0006508">
    <property type="term" value="P:proteolysis"/>
    <property type="evidence" value="ECO:0007669"/>
    <property type="project" value="InterPro"/>
</dbReference>
<protein>
    <recommendedName>
        <fullName evidence="1">Peptidase S8/S53 domain-containing protein</fullName>
    </recommendedName>
</protein>
<evidence type="ECO:0000313" key="2">
    <source>
        <dbReference type="EMBL" id="AWB26091.1"/>
    </source>
</evidence>
<dbReference type="RefSeq" id="WP_099957654.1">
    <property type="nucleotide sequence ID" value="NZ_CP028845.1"/>
</dbReference>
<dbReference type="OrthoDB" id="9768989at2"/>
<dbReference type="Gene3D" id="3.40.50.200">
    <property type="entry name" value="Peptidase S8/S53 domain"/>
    <property type="match status" value="1"/>
</dbReference>
<dbReference type="SUPFAM" id="SSF52743">
    <property type="entry name" value="Subtilisin-like"/>
    <property type="match status" value="1"/>
</dbReference>
<feature type="domain" description="Peptidase S8/S53" evidence="1">
    <location>
        <begin position="276"/>
        <end position="614"/>
    </location>
</feature>
<dbReference type="InterPro" id="IPR036852">
    <property type="entry name" value="Peptidase_S8/S53_dom_sf"/>
</dbReference>
<dbReference type="CDD" id="cd04847">
    <property type="entry name" value="Peptidases_S8_Subtilisin_like_2"/>
    <property type="match status" value="1"/>
</dbReference>
<evidence type="ECO:0000259" key="1">
    <source>
        <dbReference type="Pfam" id="PF00082"/>
    </source>
</evidence>
<reference evidence="2 3" key="1">
    <citation type="submission" date="2018-04" db="EMBL/GenBank/DDBJ databases">
        <title>Methylobacterium sp. PR1016A genome.</title>
        <authorList>
            <person name="Park W."/>
        </authorList>
    </citation>
    <scope>NUCLEOTIDE SEQUENCE [LARGE SCALE GENOMIC DNA]</scope>
    <source>
        <strain evidence="2 3">PR1016A</strain>
        <plasmid evidence="2 3">unnamed1</plasmid>
    </source>
</reference>
<dbReference type="GO" id="GO:0004252">
    <property type="term" value="F:serine-type endopeptidase activity"/>
    <property type="evidence" value="ECO:0007669"/>
    <property type="project" value="InterPro"/>
</dbReference>
<dbReference type="Proteomes" id="UP000244755">
    <property type="component" value="Plasmid unnamed1"/>
</dbReference>
<dbReference type="EMBL" id="CP028845">
    <property type="protein sequence ID" value="AWB26091.1"/>
    <property type="molecule type" value="Genomic_DNA"/>
</dbReference>
<organism evidence="2 3">
    <name type="scientific">Methylobacterium currus</name>
    <dbReference type="NCBI Taxonomy" id="2051553"/>
    <lineage>
        <taxon>Bacteria</taxon>
        <taxon>Pseudomonadati</taxon>
        <taxon>Pseudomonadota</taxon>
        <taxon>Alphaproteobacteria</taxon>
        <taxon>Hyphomicrobiales</taxon>
        <taxon>Methylobacteriaceae</taxon>
        <taxon>Methylobacterium</taxon>
    </lineage>
</organism>
<dbReference type="KEGG" id="mee:DA075_35070"/>
<keyword evidence="2" id="KW-0614">Plasmid</keyword>
<evidence type="ECO:0000313" key="3">
    <source>
        <dbReference type="Proteomes" id="UP000244755"/>
    </source>
</evidence>
<dbReference type="InterPro" id="IPR034074">
    <property type="entry name" value="Y4bN_pept_dom"/>
</dbReference>
<accession>A0A2R4WX43</accession>
<dbReference type="AlphaFoldDB" id="A0A2R4WX43"/>